<gene>
    <name evidence="6" type="ORF">NU09_2017</name>
</gene>
<evidence type="ECO:0000256" key="4">
    <source>
        <dbReference type="ARBA" id="ARBA00023284"/>
    </source>
</evidence>
<sequence length="463" mass="54792">MISVFISCGNKNEEIKELNKINQNHVVLIFEKNDEKLKSLYLSKGKVSYCPFDDYEARYFTPHLTGDTITIKMDKPALYLTHLYKEAETANYLFKKGDTVVFTYKEGVPSVKVKNRVSLKYDTDFSVSFESKKPLGYVEFFVINKKWRTEEEKEKYKKEEALYFSNTVKSLDSLLVKGEISKEVYAAHKANNKYYKINTEKLVFDFEGLIKQEVQYDEFLFLGSYRYFLENYVYYKYGISLLDDIDPFSYDMKAAFDSVYSSQDFSPKCKEFLLTEFFTEMAKTGISTKNDFEKLQETVKNKELIKSLKRDYLLDLEEVRKKSDSVYLMSHDKKIISLNQLLKENEGHVIYIDFWASWCAPCIKNLPESLELKKEYEKQGVKFLYLSIDKNLEEWQKSIRDEKLPYTDCFLAVNYPSSNFYKKMKLNSIPRYMLVNKKGEFINTDAPRYRKDLAKEIEKYLEE</sequence>
<dbReference type="Pfam" id="PF13905">
    <property type="entry name" value="Thioredoxin_8"/>
    <property type="match status" value="1"/>
</dbReference>
<evidence type="ECO:0000259" key="5">
    <source>
        <dbReference type="PROSITE" id="PS51352"/>
    </source>
</evidence>
<keyword evidence="2" id="KW-0201">Cytochrome c-type biogenesis</keyword>
<dbReference type="GO" id="GO:0017004">
    <property type="term" value="P:cytochrome complex assembly"/>
    <property type="evidence" value="ECO:0007669"/>
    <property type="project" value="UniProtKB-KW"/>
</dbReference>
<organism evidence="6 7">
    <name type="scientific">Flavobacterium beibuense</name>
    <dbReference type="NCBI Taxonomy" id="657326"/>
    <lineage>
        <taxon>Bacteria</taxon>
        <taxon>Pseudomonadati</taxon>
        <taxon>Bacteroidota</taxon>
        <taxon>Flavobacteriia</taxon>
        <taxon>Flavobacteriales</taxon>
        <taxon>Flavobacteriaceae</taxon>
        <taxon>Flavobacterium</taxon>
    </lineage>
</organism>
<protein>
    <submittedName>
        <fullName evidence="6">Thioredoxin family protein</fullName>
    </submittedName>
</protein>
<keyword evidence="3" id="KW-1015">Disulfide bond</keyword>
<dbReference type="Proteomes" id="UP000289775">
    <property type="component" value="Unassembled WGS sequence"/>
</dbReference>
<name>A0A444WAS8_9FLAO</name>
<dbReference type="PROSITE" id="PS51352">
    <property type="entry name" value="THIOREDOXIN_2"/>
    <property type="match status" value="1"/>
</dbReference>
<evidence type="ECO:0000256" key="3">
    <source>
        <dbReference type="ARBA" id="ARBA00023157"/>
    </source>
</evidence>
<dbReference type="PANTHER" id="PTHR42852:SF6">
    <property type="entry name" value="THIOL:DISULFIDE INTERCHANGE PROTEIN DSBE"/>
    <property type="match status" value="1"/>
</dbReference>
<dbReference type="InterPro" id="IPR013766">
    <property type="entry name" value="Thioredoxin_domain"/>
</dbReference>
<dbReference type="GO" id="GO:0030313">
    <property type="term" value="C:cell envelope"/>
    <property type="evidence" value="ECO:0007669"/>
    <property type="project" value="UniProtKB-SubCell"/>
</dbReference>
<accession>A0A444WAS8</accession>
<evidence type="ECO:0000313" key="7">
    <source>
        <dbReference type="Proteomes" id="UP000289775"/>
    </source>
</evidence>
<comment type="subcellular location">
    <subcellularLocation>
        <location evidence="1">Cell envelope</location>
    </subcellularLocation>
</comment>
<dbReference type="PANTHER" id="PTHR42852">
    <property type="entry name" value="THIOL:DISULFIDE INTERCHANGE PROTEIN DSBE"/>
    <property type="match status" value="1"/>
</dbReference>
<evidence type="ECO:0000256" key="2">
    <source>
        <dbReference type="ARBA" id="ARBA00022748"/>
    </source>
</evidence>
<keyword evidence="7" id="KW-1185">Reference proteome</keyword>
<comment type="caution">
    <text evidence="6">The sequence shown here is derived from an EMBL/GenBank/DDBJ whole genome shotgun (WGS) entry which is preliminary data.</text>
</comment>
<dbReference type="EMBL" id="JUIW01000006">
    <property type="protein sequence ID" value="RYJ42918.1"/>
    <property type="molecule type" value="Genomic_DNA"/>
</dbReference>
<dbReference type="Gene3D" id="3.40.30.10">
    <property type="entry name" value="Glutaredoxin"/>
    <property type="match status" value="1"/>
</dbReference>
<dbReference type="InterPro" id="IPR050553">
    <property type="entry name" value="Thioredoxin_ResA/DsbE_sf"/>
</dbReference>
<proteinExistence type="predicted"/>
<reference evidence="6 7" key="1">
    <citation type="submission" date="2014-12" db="EMBL/GenBank/DDBJ databases">
        <title>Genome sequence of Flavobacterium beibuense RSKm HC5.</title>
        <authorList>
            <person name="Kim J.F."/>
            <person name="Song J.Y."/>
            <person name="Kwak M.-J."/>
            <person name="Lee S.-W."/>
        </authorList>
    </citation>
    <scope>NUCLEOTIDE SEQUENCE [LARGE SCALE GENOMIC DNA]</scope>
    <source>
        <strain evidence="6 7">RSKm HC5</strain>
    </source>
</reference>
<dbReference type="AlphaFoldDB" id="A0A444WAS8"/>
<dbReference type="SUPFAM" id="SSF52833">
    <property type="entry name" value="Thioredoxin-like"/>
    <property type="match status" value="1"/>
</dbReference>
<keyword evidence="4" id="KW-0676">Redox-active center</keyword>
<feature type="domain" description="Thioredoxin" evidence="5">
    <location>
        <begin position="317"/>
        <end position="463"/>
    </location>
</feature>
<evidence type="ECO:0000256" key="1">
    <source>
        <dbReference type="ARBA" id="ARBA00004196"/>
    </source>
</evidence>
<dbReference type="InterPro" id="IPR036249">
    <property type="entry name" value="Thioredoxin-like_sf"/>
</dbReference>
<evidence type="ECO:0000313" key="6">
    <source>
        <dbReference type="EMBL" id="RYJ42918.1"/>
    </source>
</evidence>
<dbReference type="CDD" id="cd02966">
    <property type="entry name" value="TlpA_like_family"/>
    <property type="match status" value="1"/>
</dbReference>
<dbReference type="InterPro" id="IPR012336">
    <property type="entry name" value="Thioredoxin-like_fold"/>
</dbReference>